<keyword evidence="3" id="KW-1185">Reference proteome</keyword>
<dbReference type="InterPro" id="IPR051531">
    <property type="entry name" value="N-acetyltransferase"/>
</dbReference>
<dbReference type="AlphaFoldDB" id="A0A1L7XXA8"/>
<evidence type="ECO:0000259" key="1">
    <source>
        <dbReference type="Pfam" id="PF13302"/>
    </source>
</evidence>
<dbReference type="GO" id="GO:0016747">
    <property type="term" value="F:acyltransferase activity, transferring groups other than amino-acyl groups"/>
    <property type="evidence" value="ECO:0007669"/>
    <property type="project" value="InterPro"/>
</dbReference>
<accession>A0A1L7XXA8</accession>
<dbReference type="Proteomes" id="UP000184330">
    <property type="component" value="Unassembled WGS sequence"/>
</dbReference>
<dbReference type="OrthoDB" id="630895at2759"/>
<evidence type="ECO:0000313" key="2">
    <source>
        <dbReference type="EMBL" id="CZR69555.1"/>
    </source>
</evidence>
<dbReference type="STRING" id="576137.A0A1L7XXA8"/>
<protein>
    <recommendedName>
        <fullName evidence="1">N-acetyltransferase domain-containing protein</fullName>
    </recommendedName>
</protein>
<gene>
    <name evidence="2" type="ORF">PAC_19455</name>
</gene>
<dbReference type="Gene3D" id="3.40.630.30">
    <property type="match status" value="1"/>
</dbReference>
<proteinExistence type="predicted"/>
<organism evidence="2 3">
    <name type="scientific">Phialocephala subalpina</name>
    <dbReference type="NCBI Taxonomy" id="576137"/>
    <lineage>
        <taxon>Eukaryota</taxon>
        <taxon>Fungi</taxon>
        <taxon>Dikarya</taxon>
        <taxon>Ascomycota</taxon>
        <taxon>Pezizomycotina</taxon>
        <taxon>Leotiomycetes</taxon>
        <taxon>Helotiales</taxon>
        <taxon>Mollisiaceae</taxon>
        <taxon>Phialocephala</taxon>
        <taxon>Phialocephala fortinii species complex</taxon>
    </lineage>
</organism>
<sequence length="222" mass="24640">MSAPPEFQLSKTPSGFPYIELKTTSLTPIFLTTFYKHDTKTLPALLSLSSLAHQLIAIPQPYTLSDAQWWINLQMSGKSNLPLQVLRSGDPETGTMVGAVSLMPGDSEALASVSSQLVALGETMLQDNECELGYYLHPDYQGKRIMGSAVKALLWWGKEECGATNVVIKILEENVKSRAVVEKMGVGKVWRRCEAEDSWVNWPEVKGGGRKKLLVWRWTGEL</sequence>
<evidence type="ECO:0000313" key="3">
    <source>
        <dbReference type="Proteomes" id="UP000184330"/>
    </source>
</evidence>
<dbReference type="Pfam" id="PF13302">
    <property type="entry name" value="Acetyltransf_3"/>
    <property type="match status" value="1"/>
</dbReference>
<name>A0A1L7XXA8_9HELO</name>
<dbReference type="PANTHER" id="PTHR43792">
    <property type="entry name" value="GNAT FAMILY, PUTATIVE (AFU_ORTHOLOGUE AFUA_3G00765)-RELATED-RELATED"/>
    <property type="match status" value="1"/>
</dbReference>
<feature type="domain" description="N-acetyltransferase" evidence="1">
    <location>
        <begin position="36"/>
        <end position="185"/>
    </location>
</feature>
<dbReference type="InterPro" id="IPR000182">
    <property type="entry name" value="GNAT_dom"/>
</dbReference>
<dbReference type="InterPro" id="IPR016181">
    <property type="entry name" value="Acyl_CoA_acyltransferase"/>
</dbReference>
<dbReference type="EMBL" id="FJOG01000073">
    <property type="protein sequence ID" value="CZR69555.1"/>
    <property type="molecule type" value="Genomic_DNA"/>
</dbReference>
<dbReference type="SUPFAM" id="SSF55729">
    <property type="entry name" value="Acyl-CoA N-acyltransferases (Nat)"/>
    <property type="match status" value="1"/>
</dbReference>
<reference evidence="2 3" key="1">
    <citation type="submission" date="2016-03" db="EMBL/GenBank/DDBJ databases">
        <authorList>
            <person name="Ploux O."/>
        </authorList>
    </citation>
    <scope>NUCLEOTIDE SEQUENCE [LARGE SCALE GENOMIC DNA]</scope>
    <source>
        <strain evidence="2 3">UAMH 11012</strain>
    </source>
</reference>